<dbReference type="Pfam" id="PF07690">
    <property type="entry name" value="MFS_1"/>
    <property type="match status" value="1"/>
</dbReference>
<feature type="transmembrane region" description="Helical" evidence="3">
    <location>
        <begin position="120"/>
        <end position="144"/>
    </location>
</feature>
<keyword evidence="3" id="KW-1133">Transmembrane helix</keyword>
<evidence type="ECO:0000256" key="3">
    <source>
        <dbReference type="SAM" id="Phobius"/>
    </source>
</evidence>
<feature type="compositionally biased region" description="Basic and acidic residues" evidence="2">
    <location>
        <begin position="303"/>
        <end position="313"/>
    </location>
</feature>
<keyword evidence="5" id="KW-1185">Reference proteome</keyword>
<organism evidence="4 5">
    <name type="scientific">Porites evermanni</name>
    <dbReference type="NCBI Taxonomy" id="104178"/>
    <lineage>
        <taxon>Eukaryota</taxon>
        <taxon>Metazoa</taxon>
        <taxon>Cnidaria</taxon>
        <taxon>Anthozoa</taxon>
        <taxon>Hexacorallia</taxon>
        <taxon>Scleractinia</taxon>
        <taxon>Fungiina</taxon>
        <taxon>Poritidae</taxon>
        <taxon>Porites</taxon>
    </lineage>
</organism>
<feature type="transmembrane region" description="Helical" evidence="3">
    <location>
        <begin position="583"/>
        <end position="600"/>
    </location>
</feature>
<feature type="transmembrane region" description="Helical" evidence="3">
    <location>
        <begin position="517"/>
        <end position="540"/>
    </location>
</feature>
<evidence type="ECO:0000256" key="2">
    <source>
        <dbReference type="SAM" id="MobiDB-lite"/>
    </source>
</evidence>
<feature type="transmembrane region" description="Helical" evidence="3">
    <location>
        <begin position="165"/>
        <end position="185"/>
    </location>
</feature>
<feature type="transmembrane region" description="Helical" evidence="3">
    <location>
        <begin position="205"/>
        <end position="223"/>
    </location>
</feature>
<dbReference type="PANTHER" id="PTHR11328">
    <property type="entry name" value="MAJOR FACILITATOR SUPERFAMILY DOMAIN-CONTAINING PROTEIN"/>
    <property type="match status" value="1"/>
</dbReference>
<dbReference type="Pfam" id="PF13347">
    <property type="entry name" value="MFS_2"/>
    <property type="match status" value="1"/>
</dbReference>
<comment type="caution">
    <text evidence="4">The sequence shown here is derived from an EMBL/GenBank/DDBJ whole genome shotgun (WGS) entry which is preliminary data.</text>
</comment>
<evidence type="ECO:0000313" key="4">
    <source>
        <dbReference type="EMBL" id="CAH3140143.1"/>
    </source>
</evidence>
<dbReference type="Gene3D" id="1.20.1250.20">
    <property type="entry name" value="MFS general substrate transporter like domains"/>
    <property type="match status" value="2"/>
</dbReference>
<feature type="transmembrane region" description="Helical" evidence="3">
    <location>
        <begin position="91"/>
        <end position="108"/>
    </location>
</feature>
<dbReference type="Proteomes" id="UP001159427">
    <property type="component" value="Unassembled WGS sequence"/>
</dbReference>
<dbReference type="EMBL" id="CALNXI010000795">
    <property type="protein sequence ID" value="CAH3140143.1"/>
    <property type="molecule type" value="Genomic_DNA"/>
</dbReference>
<accession>A0ABN8PB13</accession>
<proteinExistence type="inferred from homology"/>
<gene>
    <name evidence="4" type="ORF">PEVE_00041580</name>
</gene>
<dbReference type="InterPro" id="IPR011701">
    <property type="entry name" value="MFS"/>
</dbReference>
<name>A0ABN8PB13_9CNID</name>
<evidence type="ECO:0008006" key="6">
    <source>
        <dbReference type="Google" id="ProtNLM"/>
    </source>
</evidence>
<dbReference type="SUPFAM" id="SSF103473">
    <property type="entry name" value="MFS general substrate transporter"/>
    <property type="match status" value="2"/>
</dbReference>
<reference evidence="4 5" key="1">
    <citation type="submission" date="2022-05" db="EMBL/GenBank/DDBJ databases">
        <authorList>
            <consortium name="Genoscope - CEA"/>
            <person name="William W."/>
        </authorList>
    </citation>
    <scope>NUCLEOTIDE SEQUENCE [LARGE SCALE GENOMIC DNA]</scope>
</reference>
<comment type="similarity">
    <text evidence="1">Belongs to the major facilitator superfamily.</text>
</comment>
<feature type="region of interest" description="Disordered" evidence="2">
    <location>
        <begin position="274"/>
        <end position="319"/>
    </location>
</feature>
<protein>
    <recommendedName>
        <fullName evidence="6">Major facilitator superfamily domain-containing protein 12-like</fullName>
    </recommendedName>
</protein>
<feature type="region of interest" description="Disordered" evidence="2">
    <location>
        <begin position="404"/>
        <end position="444"/>
    </location>
</feature>
<feature type="compositionally biased region" description="Basic and acidic residues" evidence="2">
    <location>
        <begin position="422"/>
        <end position="435"/>
    </location>
</feature>
<dbReference type="InterPro" id="IPR039672">
    <property type="entry name" value="MFS_2"/>
</dbReference>
<feature type="compositionally biased region" description="Basic and acidic residues" evidence="2">
    <location>
        <begin position="274"/>
        <end position="295"/>
    </location>
</feature>
<keyword evidence="3" id="KW-0472">Membrane</keyword>
<evidence type="ECO:0000256" key="1">
    <source>
        <dbReference type="ARBA" id="ARBA00008335"/>
    </source>
</evidence>
<feature type="transmembrane region" description="Helical" evidence="3">
    <location>
        <begin position="49"/>
        <end position="70"/>
    </location>
</feature>
<feature type="transmembrane region" description="Helical" evidence="3">
    <location>
        <begin position="612"/>
        <end position="633"/>
    </location>
</feature>
<evidence type="ECO:0000313" key="5">
    <source>
        <dbReference type="Proteomes" id="UP001159427"/>
    </source>
</evidence>
<feature type="transmembrane region" description="Helical" evidence="3">
    <location>
        <begin position="552"/>
        <end position="571"/>
    </location>
</feature>
<dbReference type="InterPro" id="IPR036259">
    <property type="entry name" value="MFS_trans_sf"/>
</dbReference>
<feature type="transmembrane region" description="Helical" evidence="3">
    <location>
        <begin position="645"/>
        <end position="666"/>
    </location>
</feature>
<dbReference type="PANTHER" id="PTHR11328:SF28">
    <property type="entry name" value="MAJOR FACILITATOR SUPERFAMILY DOMAIN-CONTAINING PROTEIN 12"/>
    <property type="match status" value="1"/>
</dbReference>
<keyword evidence="3" id="KW-0812">Transmembrane</keyword>
<sequence>MLGSGDQKKGLNIKQRLSCGVGHVFNDLFRHLYMSFEIVFLMQVVELPAFQAGMILLITQVVEAFFSLLIGYLCDRVDIPLISKRMGRRKSWHLVGTLLMALTLPFLYNKCLLCSNHKTVGWAQFAYYVCISVAGNVSFSVVEINHLSVISAVARTLQEGMAVNAIRTAFSFLTGIFVYLIAWGLLGQDSGASLGPEDMSSFAHLSWIATVTGIVFTIVFYIGTKESKTSTHQEKTAVNASQTKGCVCSIPEAGYTLTLVSEGYERDAIDTEVEEKARDMSHESSLKDDSDRAHSDAYQSLKIKTEQVNDRESYSGNKGVANEGYHLEVEAKDIPTKTSCEVHDNPDQPGLHKSKEIKIEGITIKESYSGHTLSIVNEGYQDENGTAEIKVNDDDMKQCLEPVNKAPISSATQTKESRKHSFSGEKDQGCDNVEQKEDDNDDVALNTSDAFPVEITASPETETWKAALFLEPEERGSNEEKKECDSVIKGELAAVSVSGDRNENSKTFKDWLMDPKLYKVAVIFTCSRLLQDATYSYLPLYLTKTQGFEKQAVAYFPLVLLISATLGSVVSNKLSKKFKSKRTFLAASLLVILGCVFSFFQTQTSLPKQSTYAPVIVMGSGMSIMYVMALSFATELTGKDKKSSGSAFSIIVFIGRVLSGGMFMTIQEFYPKNGSSSGLSEKFSLSEQTITATQADTVLCQKQFPLQK</sequence>